<keyword evidence="4" id="KW-1185">Reference proteome</keyword>
<dbReference type="Proteomes" id="UP000198727">
    <property type="component" value="Unassembled WGS sequence"/>
</dbReference>
<keyword evidence="2" id="KW-1133">Transmembrane helix</keyword>
<keyword evidence="2" id="KW-0812">Transmembrane</keyword>
<dbReference type="STRING" id="587909.SAMN05421810_10815"/>
<feature type="compositionally biased region" description="Basic and acidic residues" evidence="1">
    <location>
        <begin position="57"/>
        <end position="72"/>
    </location>
</feature>
<feature type="transmembrane region" description="Helical" evidence="2">
    <location>
        <begin position="32"/>
        <end position="51"/>
    </location>
</feature>
<reference evidence="4" key="1">
    <citation type="submission" date="2016-10" db="EMBL/GenBank/DDBJ databases">
        <authorList>
            <person name="Varghese N."/>
            <person name="Submissions S."/>
        </authorList>
    </citation>
    <scope>NUCLEOTIDE SEQUENCE [LARGE SCALE GENOMIC DNA]</scope>
    <source>
        <strain evidence="4">CGMCC 4.5579</strain>
    </source>
</reference>
<protein>
    <submittedName>
        <fullName evidence="3">Uncharacterized protein</fullName>
    </submittedName>
</protein>
<name>A0A1I5YVT6_9PSEU</name>
<accession>A0A1I5YVT6</accession>
<feature type="region of interest" description="Disordered" evidence="1">
    <location>
        <begin position="57"/>
        <end position="130"/>
    </location>
</feature>
<evidence type="ECO:0000256" key="2">
    <source>
        <dbReference type="SAM" id="Phobius"/>
    </source>
</evidence>
<keyword evidence="2" id="KW-0472">Membrane</keyword>
<dbReference type="EMBL" id="FOWW01000008">
    <property type="protein sequence ID" value="SFQ48383.1"/>
    <property type="molecule type" value="Genomic_DNA"/>
</dbReference>
<sequence>MSVQRRIQVSIALGVLLGAVLVGIGLGVGVPWLTWLGFLVALVALLVWPVFGRQRGRREDAGGSMVVDHEQAGPRATGGRPDPSDADQHSTTGPTPNDVYVGRVAGSDPGSEETTGAERRANPDDDRDER</sequence>
<evidence type="ECO:0000313" key="3">
    <source>
        <dbReference type="EMBL" id="SFQ48383.1"/>
    </source>
</evidence>
<proteinExistence type="predicted"/>
<dbReference type="AlphaFoldDB" id="A0A1I5YVT6"/>
<feature type="transmembrane region" description="Helical" evidence="2">
    <location>
        <begin position="7"/>
        <end position="26"/>
    </location>
</feature>
<gene>
    <name evidence="3" type="ORF">SAMN05421810_10815</name>
</gene>
<evidence type="ECO:0000256" key="1">
    <source>
        <dbReference type="SAM" id="MobiDB-lite"/>
    </source>
</evidence>
<feature type="compositionally biased region" description="Basic and acidic residues" evidence="1">
    <location>
        <begin position="116"/>
        <end position="130"/>
    </location>
</feature>
<dbReference type="OrthoDB" id="4244057at2"/>
<dbReference type="RefSeq" id="WP_092533132.1">
    <property type="nucleotide sequence ID" value="NZ_FOWW01000008.1"/>
</dbReference>
<evidence type="ECO:0000313" key="4">
    <source>
        <dbReference type="Proteomes" id="UP000198727"/>
    </source>
</evidence>
<organism evidence="3 4">
    <name type="scientific">Amycolatopsis arida</name>
    <dbReference type="NCBI Taxonomy" id="587909"/>
    <lineage>
        <taxon>Bacteria</taxon>
        <taxon>Bacillati</taxon>
        <taxon>Actinomycetota</taxon>
        <taxon>Actinomycetes</taxon>
        <taxon>Pseudonocardiales</taxon>
        <taxon>Pseudonocardiaceae</taxon>
        <taxon>Amycolatopsis</taxon>
    </lineage>
</organism>